<feature type="non-terminal residue" evidence="8">
    <location>
        <position position="325"/>
    </location>
</feature>
<keyword evidence="9" id="KW-1185">Reference proteome</keyword>
<dbReference type="OrthoDB" id="6493944at2759"/>
<name>A0A0T6BHW5_9SCAR</name>
<dbReference type="PANTHER" id="PTHR10283">
    <property type="entry name" value="SOLUTE CARRIER FAMILY 13 MEMBER"/>
    <property type="match status" value="1"/>
</dbReference>
<comment type="similarity">
    <text evidence="2">Belongs to the SLC13A/DASS transporter (TC 2.A.47) family. NADC subfamily.</text>
</comment>
<dbReference type="GO" id="GO:0005886">
    <property type="term" value="C:plasma membrane"/>
    <property type="evidence" value="ECO:0007669"/>
    <property type="project" value="TreeGrafter"/>
</dbReference>
<gene>
    <name evidence="8" type="ORF">AMK59_303</name>
</gene>
<protein>
    <recommendedName>
        <fullName evidence="10">Na+/dicarboxylate na+/tricarboxylate and phosphate transporter</fullName>
    </recommendedName>
</protein>
<evidence type="ECO:0008006" key="10">
    <source>
        <dbReference type="Google" id="ProtNLM"/>
    </source>
</evidence>
<comment type="subcellular location">
    <subcellularLocation>
        <location evidence="1">Membrane</location>
        <topology evidence="1">Multi-pass membrane protein</topology>
    </subcellularLocation>
</comment>
<proteinExistence type="inferred from homology"/>
<reference evidence="8 9" key="1">
    <citation type="submission" date="2015-09" db="EMBL/GenBank/DDBJ databases">
        <title>Draft genome of the scarab beetle Oryctes borbonicus.</title>
        <authorList>
            <person name="Meyer J.M."/>
            <person name="Markov G.V."/>
            <person name="Baskaran P."/>
            <person name="Herrmann M."/>
            <person name="Sommer R.J."/>
            <person name="Roedelsperger C."/>
        </authorList>
    </citation>
    <scope>NUCLEOTIDE SEQUENCE [LARGE SCALE GENOMIC DNA]</scope>
    <source>
        <strain evidence="8">OB123</strain>
        <tissue evidence="8">Whole animal</tissue>
    </source>
</reference>
<dbReference type="GO" id="GO:0015141">
    <property type="term" value="F:succinate transmembrane transporter activity"/>
    <property type="evidence" value="ECO:0007669"/>
    <property type="project" value="TreeGrafter"/>
</dbReference>
<organism evidence="8 9">
    <name type="scientific">Oryctes borbonicus</name>
    <dbReference type="NCBI Taxonomy" id="1629725"/>
    <lineage>
        <taxon>Eukaryota</taxon>
        <taxon>Metazoa</taxon>
        <taxon>Ecdysozoa</taxon>
        <taxon>Arthropoda</taxon>
        <taxon>Hexapoda</taxon>
        <taxon>Insecta</taxon>
        <taxon>Pterygota</taxon>
        <taxon>Neoptera</taxon>
        <taxon>Endopterygota</taxon>
        <taxon>Coleoptera</taxon>
        <taxon>Polyphaga</taxon>
        <taxon>Scarabaeiformia</taxon>
        <taxon>Scarabaeidae</taxon>
        <taxon>Dynastinae</taxon>
        <taxon>Oryctes</taxon>
    </lineage>
</organism>
<sequence length="325" mass="36169">KCFFFVSVQPFGENMANLNQFVRFLKTYWRTLFVMIYPMVLLPVFTDNNIPALRCLYVVLLMAGYWVTEALPLPVTALIPMVLFPLMGVLDSDKTSLCYLKETNMMFVGGLIIAIAVEYCNLHRRVALYVILTVGCSPRRLNFGLVAVSMFVSMWISNTAAIAMMCPIIDATLKELESQGIGSFFEPSPAVEDGEVKEAAPSKPPKDDTRRPTKTTICYFLSAAYAATIGGLGCIVGSGTNLTFKGIYETKFPDGPGVEFAAWMFLNVPIMLLTMFLTWLWLQILYMGMFRPKSADAQATKVGKQGEIVATKLIRQKLEEMGPMS</sequence>
<feature type="transmembrane region" description="Helical" evidence="7">
    <location>
        <begin position="57"/>
        <end position="84"/>
    </location>
</feature>
<keyword evidence="5 7" id="KW-0472">Membrane</keyword>
<keyword evidence="4 7" id="KW-1133">Transmembrane helix</keyword>
<evidence type="ECO:0000256" key="1">
    <source>
        <dbReference type="ARBA" id="ARBA00004141"/>
    </source>
</evidence>
<evidence type="ECO:0000256" key="2">
    <source>
        <dbReference type="ARBA" id="ARBA00006772"/>
    </source>
</evidence>
<feature type="transmembrane region" description="Helical" evidence="7">
    <location>
        <begin position="260"/>
        <end position="282"/>
    </location>
</feature>
<comment type="caution">
    <text evidence="8">The sequence shown here is derived from an EMBL/GenBank/DDBJ whole genome shotgun (WGS) entry which is preliminary data.</text>
</comment>
<dbReference type="GO" id="GO:0015137">
    <property type="term" value="F:citrate transmembrane transporter activity"/>
    <property type="evidence" value="ECO:0007669"/>
    <property type="project" value="TreeGrafter"/>
</dbReference>
<dbReference type="EMBL" id="LJIG01000469">
    <property type="protein sequence ID" value="KRT86471.1"/>
    <property type="molecule type" value="Genomic_DNA"/>
</dbReference>
<feature type="transmembrane region" description="Helical" evidence="7">
    <location>
        <begin position="217"/>
        <end position="240"/>
    </location>
</feature>
<dbReference type="AlphaFoldDB" id="A0A0T6BHW5"/>
<evidence type="ECO:0000313" key="9">
    <source>
        <dbReference type="Proteomes" id="UP000051574"/>
    </source>
</evidence>
<evidence type="ECO:0000256" key="6">
    <source>
        <dbReference type="SAM" id="MobiDB-lite"/>
    </source>
</evidence>
<keyword evidence="3 7" id="KW-0812">Transmembrane</keyword>
<dbReference type="InterPro" id="IPR001898">
    <property type="entry name" value="SLC13A/DASS"/>
</dbReference>
<accession>A0A0T6BHW5</accession>
<feature type="transmembrane region" description="Helical" evidence="7">
    <location>
        <begin position="104"/>
        <end position="122"/>
    </location>
</feature>
<dbReference type="PANTHER" id="PTHR10283:SF82">
    <property type="entry name" value="SOLUTE CARRIER FAMILY 13 MEMBER 2"/>
    <property type="match status" value="1"/>
</dbReference>
<feature type="non-terminal residue" evidence="8">
    <location>
        <position position="1"/>
    </location>
</feature>
<evidence type="ECO:0000256" key="5">
    <source>
        <dbReference type="ARBA" id="ARBA00023136"/>
    </source>
</evidence>
<evidence type="ECO:0000256" key="3">
    <source>
        <dbReference type="ARBA" id="ARBA00022692"/>
    </source>
</evidence>
<evidence type="ECO:0000256" key="7">
    <source>
        <dbReference type="SAM" id="Phobius"/>
    </source>
</evidence>
<feature type="transmembrane region" description="Helical" evidence="7">
    <location>
        <begin position="27"/>
        <end position="45"/>
    </location>
</feature>
<dbReference type="Pfam" id="PF00939">
    <property type="entry name" value="Na_sulph_symp"/>
    <property type="match status" value="1"/>
</dbReference>
<feature type="region of interest" description="Disordered" evidence="6">
    <location>
        <begin position="186"/>
        <end position="211"/>
    </location>
</feature>
<feature type="compositionally biased region" description="Basic and acidic residues" evidence="6">
    <location>
        <begin position="194"/>
        <end position="211"/>
    </location>
</feature>
<evidence type="ECO:0000313" key="8">
    <source>
        <dbReference type="EMBL" id="KRT86471.1"/>
    </source>
</evidence>
<dbReference type="Proteomes" id="UP000051574">
    <property type="component" value="Unassembled WGS sequence"/>
</dbReference>
<evidence type="ECO:0000256" key="4">
    <source>
        <dbReference type="ARBA" id="ARBA00022989"/>
    </source>
</evidence>